<dbReference type="InterPro" id="IPR036291">
    <property type="entry name" value="NAD(P)-bd_dom_sf"/>
</dbReference>
<dbReference type="InterPro" id="IPR013549">
    <property type="entry name" value="DUF1731"/>
</dbReference>
<dbReference type="PANTHER" id="PTHR11092">
    <property type="entry name" value="SUGAR NUCLEOTIDE EPIMERASE RELATED"/>
    <property type="match status" value="1"/>
</dbReference>
<dbReference type="Proteomes" id="UP001256827">
    <property type="component" value="Chromosome"/>
</dbReference>
<dbReference type="SUPFAM" id="SSF51735">
    <property type="entry name" value="NAD(P)-binding Rossmann-fold domains"/>
    <property type="match status" value="1"/>
</dbReference>
<protein>
    <submittedName>
        <fullName evidence="4">TIGR01777 family oxidoreductase</fullName>
    </submittedName>
</protein>
<dbReference type="RefSeq" id="WP_310765106.1">
    <property type="nucleotide sequence ID" value="NZ_CP134050.1"/>
</dbReference>
<dbReference type="PANTHER" id="PTHR11092:SF0">
    <property type="entry name" value="EPIMERASE FAMILY PROTEIN SDR39U1"/>
    <property type="match status" value="1"/>
</dbReference>
<reference evidence="4 5" key="1">
    <citation type="submission" date="2023-09" db="EMBL/GenBank/DDBJ databases">
        <title>Complete Genome and Methylome dissection of Bacillus brevis NEB573 original source of BbsI restriction endonuclease.</title>
        <authorList>
            <person name="Fomenkov A."/>
            <person name="Roberts R.D."/>
        </authorList>
    </citation>
    <scope>NUCLEOTIDE SEQUENCE [LARGE SCALE GENOMIC DNA]</scope>
    <source>
        <strain evidence="4 5">NEB573</strain>
    </source>
</reference>
<evidence type="ECO:0000259" key="2">
    <source>
        <dbReference type="Pfam" id="PF01370"/>
    </source>
</evidence>
<evidence type="ECO:0000259" key="3">
    <source>
        <dbReference type="Pfam" id="PF08338"/>
    </source>
</evidence>
<feature type="domain" description="NAD-dependent epimerase/dehydratase" evidence="2">
    <location>
        <begin position="5"/>
        <end position="216"/>
    </location>
</feature>
<evidence type="ECO:0000256" key="1">
    <source>
        <dbReference type="ARBA" id="ARBA00009353"/>
    </source>
</evidence>
<dbReference type="Gene3D" id="3.40.50.720">
    <property type="entry name" value="NAD(P)-binding Rossmann-like Domain"/>
    <property type="match status" value="1"/>
</dbReference>
<evidence type="ECO:0000313" key="4">
    <source>
        <dbReference type="EMBL" id="WNC13562.1"/>
    </source>
</evidence>
<dbReference type="Pfam" id="PF08338">
    <property type="entry name" value="DUF1731"/>
    <property type="match status" value="1"/>
</dbReference>
<gene>
    <name evidence="4" type="ORF">RGB73_23140</name>
</gene>
<comment type="similarity">
    <text evidence="1">Belongs to the NAD(P)-dependent epimerase/dehydratase family. SDR39U1 subfamily.</text>
</comment>
<accession>A0ABY9T151</accession>
<proteinExistence type="inferred from homology"/>
<dbReference type="InterPro" id="IPR010099">
    <property type="entry name" value="SDR39U1"/>
</dbReference>
<dbReference type="InterPro" id="IPR001509">
    <property type="entry name" value="Epimerase_deHydtase"/>
</dbReference>
<sequence length="307" mass="33360">MGKKIVLAGGSGFLGKALAEHLANMGFEVVILTRSASRSGPSIRYVQWDGATLGDWAQEIDGSYALVNFTGKSVNCMYTQKNREEIVRSRLDSVRVLTDAVLASEHPPQAFIQAGSLAIFGDTEQECDEQAPHGTGFSVRVCQLWEEAFFARELPQTRKVMLRIGFALGKNGGALEPLAKLASMGLGGTVGSGRQYISWLHIDDLNEMFLFTIENEKISGVLNATGPRPVTNREFMATLRSVLNKGWAPPTPAPFVWLGAYLVMRTDPGLALTGRNCVPAKLLESGFSFAHTDLETALRDLLAPAKE</sequence>
<dbReference type="Pfam" id="PF01370">
    <property type="entry name" value="Epimerase"/>
    <property type="match status" value="1"/>
</dbReference>
<dbReference type="EMBL" id="CP134050">
    <property type="protein sequence ID" value="WNC13562.1"/>
    <property type="molecule type" value="Genomic_DNA"/>
</dbReference>
<name>A0ABY9T151_BREBE</name>
<dbReference type="NCBIfam" id="TIGR01777">
    <property type="entry name" value="yfcH"/>
    <property type="match status" value="1"/>
</dbReference>
<keyword evidence="5" id="KW-1185">Reference proteome</keyword>
<evidence type="ECO:0000313" key="5">
    <source>
        <dbReference type="Proteomes" id="UP001256827"/>
    </source>
</evidence>
<feature type="domain" description="DUF1731" evidence="3">
    <location>
        <begin position="265"/>
        <end position="301"/>
    </location>
</feature>
<organism evidence="4 5">
    <name type="scientific">Brevibacillus brevis</name>
    <name type="common">Bacillus brevis</name>
    <dbReference type="NCBI Taxonomy" id="1393"/>
    <lineage>
        <taxon>Bacteria</taxon>
        <taxon>Bacillati</taxon>
        <taxon>Bacillota</taxon>
        <taxon>Bacilli</taxon>
        <taxon>Bacillales</taxon>
        <taxon>Paenibacillaceae</taxon>
        <taxon>Brevibacillus</taxon>
    </lineage>
</organism>